<dbReference type="EMBL" id="JACAZE010000022">
    <property type="protein sequence ID" value="KAF7292383.1"/>
    <property type="molecule type" value="Genomic_DNA"/>
</dbReference>
<feature type="compositionally biased region" description="Low complexity" evidence="1">
    <location>
        <begin position="26"/>
        <end position="37"/>
    </location>
</feature>
<gene>
    <name evidence="2" type="ORF">HMN09_01222400</name>
</gene>
<keyword evidence="3" id="KW-1185">Reference proteome</keyword>
<protein>
    <submittedName>
        <fullName evidence="2">Argonaute-like protein</fullName>
    </submittedName>
</protein>
<accession>A0A8H6VW68</accession>
<evidence type="ECO:0000313" key="3">
    <source>
        <dbReference type="Proteomes" id="UP000613580"/>
    </source>
</evidence>
<name>A0A8H6VW68_MYCCL</name>
<dbReference type="Proteomes" id="UP000613580">
    <property type="component" value="Unassembled WGS sequence"/>
</dbReference>
<sequence length="116" mass="12495">MHLSKFTLKERPSSPNTASHFPRNPPANNSSSSPSSNQALENMPPRPANSGRAGLPTVGAHITTVGVKRPDFGTGGQPTPIYVNSFQTTIPNTTIHHYDGKSTWFLLPNALNNSFL</sequence>
<organism evidence="2 3">
    <name type="scientific">Mycena chlorophos</name>
    <name type="common">Agaric fungus</name>
    <name type="synonym">Agaricus chlorophos</name>
    <dbReference type="NCBI Taxonomy" id="658473"/>
    <lineage>
        <taxon>Eukaryota</taxon>
        <taxon>Fungi</taxon>
        <taxon>Dikarya</taxon>
        <taxon>Basidiomycota</taxon>
        <taxon>Agaricomycotina</taxon>
        <taxon>Agaricomycetes</taxon>
        <taxon>Agaricomycetidae</taxon>
        <taxon>Agaricales</taxon>
        <taxon>Marasmiineae</taxon>
        <taxon>Mycenaceae</taxon>
        <taxon>Mycena</taxon>
    </lineage>
</organism>
<evidence type="ECO:0000256" key="1">
    <source>
        <dbReference type="SAM" id="MobiDB-lite"/>
    </source>
</evidence>
<dbReference type="OrthoDB" id="10252740at2759"/>
<comment type="caution">
    <text evidence="2">The sequence shown here is derived from an EMBL/GenBank/DDBJ whole genome shotgun (WGS) entry which is preliminary data.</text>
</comment>
<dbReference type="AlphaFoldDB" id="A0A8H6VW68"/>
<reference evidence="2" key="1">
    <citation type="submission" date="2020-05" db="EMBL/GenBank/DDBJ databases">
        <title>Mycena genomes resolve the evolution of fungal bioluminescence.</title>
        <authorList>
            <person name="Tsai I.J."/>
        </authorList>
    </citation>
    <scope>NUCLEOTIDE SEQUENCE</scope>
    <source>
        <strain evidence="2">110903Hualien_Pintung</strain>
    </source>
</reference>
<evidence type="ECO:0000313" key="2">
    <source>
        <dbReference type="EMBL" id="KAF7292383.1"/>
    </source>
</evidence>
<proteinExistence type="predicted"/>
<feature type="region of interest" description="Disordered" evidence="1">
    <location>
        <begin position="1"/>
        <end position="56"/>
    </location>
</feature>